<organism evidence="1 2">
    <name type="scientific">Pyricularia grisea</name>
    <name type="common">Crabgrass-specific blast fungus</name>
    <name type="synonym">Magnaporthe grisea</name>
    <dbReference type="NCBI Taxonomy" id="148305"/>
    <lineage>
        <taxon>Eukaryota</taxon>
        <taxon>Fungi</taxon>
        <taxon>Dikarya</taxon>
        <taxon>Ascomycota</taxon>
        <taxon>Pezizomycotina</taxon>
        <taxon>Sordariomycetes</taxon>
        <taxon>Sordariomycetidae</taxon>
        <taxon>Magnaporthales</taxon>
        <taxon>Pyriculariaceae</taxon>
        <taxon>Pyricularia</taxon>
    </lineage>
</organism>
<dbReference type="EMBL" id="JABSND010000056">
    <property type="protein sequence ID" value="KAI6300162.1"/>
    <property type="molecule type" value="Genomic_DNA"/>
</dbReference>
<dbReference type="Proteomes" id="UP001059893">
    <property type="component" value="Unassembled WGS sequence"/>
</dbReference>
<accession>A0ABQ8NPB8</accession>
<name>A0ABQ8NPB8_PYRGI</name>
<protein>
    <submittedName>
        <fullName evidence="1">Uncharacterized protein</fullName>
    </submittedName>
</protein>
<evidence type="ECO:0000313" key="1">
    <source>
        <dbReference type="EMBL" id="KAI6300162.1"/>
    </source>
</evidence>
<gene>
    <name evidence="1" type="ORF">MCOR33_004055</name>
</gene>
<proteinExistence type="predicted"/>
<sequence length="117" mass="13781">MAASKSRSHGHDFPAVAEECLFESMRPPMFENPRFRQWATEPGIYRLHLRGSSVQATRNLADLILVHWQRNFRMYDKMWFENTFLFPFNFNSKDSLRSSIAALIPSLQINAWQQHAH</sequence>
<reference evidence="1" key="1">
    <citation type="submission" date="2021-01" db="EMBL/GenBank/DDBJ databases">
        <title>Deciphering the adaptive evolutionary patterns associated with biogeogrpahic diversity in the finger millet blast pathogen Magnaporthe oryzae in Eastern Africa.</title>
        <authorList>
            <person name="Onyema G."/>
            <person name="Shittu T.A."/>
            <person name="Dodsworth S."/>
            <person name="Devilliers S."/>
            <person name="Muthumeenakshi S."/>
            <person name="Sreenivasaprasad S."/>
        </authorList>
    </citation>
    <scope>NUCLEOTIDE SEQUENCE</scope>
    <source>
        <strain evidence="1">D15/s37</strain>
    </source>
</reference>
<keyword evidence="2" id="KW-1185">Reference proteome</keyword>
<evidence type="ECO:0000313" key="2">
    <source>
        <dbReference type="Proteomes" id="UP001059893"/>
    </source>
</evidence>
<comment type="caution">
    <text evidence="1">The sequence shown here is derived from an EMBL/GenBank/DDBJ whole genome shotgun (WGS) entry which is preliminary data.</text>
</comment>